<proteinExistence type="predicted"/>
<comment type="caution">
    <text evidence="2">The sequence shown here is derived from an EMBL/GenBank/DDBJ whole genome shotgun (WGS) entry which is preliminary data.</text>
</comment>
<evidence type="ECO:0008006" key="4">
    <source>
        <dbReference type="Google" id="ProtNLM"/>
    </source>
</evidence>
<dbReference type="RefSeq" id="WP_101517057.1">
    <property type="nucleotide sequence ID" value="NZ_PKUS01000001.1"/>
</dbReference>
<evidence type="ECO:0000313" key="3">
    <source>
        <dbReference type="Proteomes" id="UP000235005"/>
    </source>
</evidence>
<protein>
    <recommendedName>
        <fullName evidence="4">Lipoprotein</fullName>
    </recommendedName>
</protein>
<accession>A0A2N5X8M3</accession>
<dbReference type="InterPro" id="IPR016875">
    <property type="entry name" value="UCP028200"/>
</dbReference>
<feature type="coiled-coil region" evidence="1">
    <location>
        <begin position="122"/>
        <end position="149"/>
    </location>
</feature>
<keyword evidence="1" id="KW-0175">Coiled coil</keyword>
<keyword evidence="3" id="KW-1185">Reference proteome</keyword>
<dbReference type="EMBL" id="PKUS01000001">
    <property type="protein sequence ID" value="PLW70841.1"/>
    <property type="molecule type" value="Genomic_DNA"/>
</dbReference>
<evidence type="ECO:0000256" key="1">
    <source>
        <dbReference type="SAM" id="Coils"/>
    </source>
</evidence>
<reference evidence="2 3" key="1">
    <citation type="submission" date="2018-01" db="EMBL/GenBank/DDBJ databases">
        <title>The draft genome sequence of Halioglobus lutimaris HF004.</title>
        <authorList>
            <person name="Du Z.-J."/>
            <person name="Shi M.-J."/>
        </authorList>
    </citation>
    <scope>NUCLEOTIDE SEQUENCE [LARGE SCALE GENOMIC DNA]</scope>
    <source>
        <strain evidence="2 3">HF004</strain>
    </source>
</reference>
<evidence type="ECO:0000313" key="2">
    <source>
        <dbReference type="EMBL" id="PLW70841.1"/>
    </source>
</evidence>
<dbReference type="Pfam" id="PF19795">
    <property type="entry name" value="DUF6279"/>
    <property type="match status" value="1"/>
</dbReference>
<dbReference type="AlphaFoldDB" id="A0A2N5X8M3"/>
<sequence length="280" mass="33255">MTTRYRRSILGLLLLALTGCSSTTFLYNRLDFIIPWYVDDYVDLDRAQKRVLDRLLDPFLSWHRSEELPVYLSLLDDMDNLLDRDISVTELETLVAGAEKAWLRVEARGLEWMISLGEELSAEQMQEFVEELRDKQEEYEEEYLTRSDEEYHEEAYDNLKDSAQDYLGRLDWGQRTTFEEAADKLQRFDAIWLRERAAWLDRMEEILRREPGWQQALRDALGEREQTTSAEYRVIYEHNARVLYAAVATVLNSRDAKQDKRLRGKIRNLREDLEELIART</sequence>
<dbReference type="OrthoDB" id="5767052at2"/>
<dbReference type="Proteomes" id="UP000235005">
    <property type="component" value="Unassembled WGS sequence"/>
</dbReference>
<dbReference type="PIRSF" id="PIRSF028200">
    <property type="entry name" value="UCP028200"/>
    <property type="match status" value="1"/>
</dbReference>
<dbReference type="PROSITE" id="PS51257">
    <property type="entry name" value="PROKAR_LIPOPROTEIN"/>
    <property type="match status" value="1"/>
</dbReference>
<gene>
    <name evidence="2" type="ORF">C0039_01555</name>
</gene>
<organism evidence="2 3">
    <name type="scientific">Pseudohalioglobus lutimaris</name>
    <dbReference type="NCBI Taxonomy" id="1737061"/>
    <lineage>
        <taxon>Bacteria</taxon>
        <taxon>Pseudomonadati</taxon>
        <taxon>Pseudomonadota</taxon>
        <taxon>Gammaproteobacteria</taxon>
        <taxon>Cellvibrionales</taxon>
        <taxon>Halieaceae</taxon>
        <taxon>Pseudohalioglobus</taxon>
    </lineage>
</organism>
<name>A0A2N5X8M3_9GAMM</name>